<evidence type="ECO:0000256" key="3">
    <source>
        <dbReference type="ARBA" id="ARBA00009677"/>
    </source>
</evidence>
<keyword evidence="9" id="KW-0966">Cell projection</keyword>
<evidence type="ECO:0000259" key="8">
    <source>
        <dbReference type="Pfam" id="PF22638"/>
    </source>
</evidence>
<feature type="domain" description="Flagellar basal-body/hook protein C-terminal" evidence="7">
    <location>
        <begin position="445"/>
        <end position="481"/>
    </location>
</feature>
<evidence type="ECO:0000313" key="10">
    <source>
        <dbReference type="Proteomes" id="UP000439983"/>
    </source>
</evidence>
<dbReference type="NCBIfam" id="TIGR02492">
    <property type="entry name" value="flgK_ends"/>
    <property type="match status" value="1"/>
</dbReference>
<dbReference type="PANTHER" id="PTHR30033">
    <property type="entry name" value="FLAGELLAR HOOK-ASSOCIATED PROTEIN 1"/>
    <property type="match status" value="1"/>
</dbReference>
<evidence type="ECO:0000313" key="9">
    <source>
        <dbReference type="EMBL" id="MQX14974.1"/>
    </source>
</evidence>
<feature type="domain" description="Flagellar hook-associated protein FlgK helical" evidence="8">
    <location>
        <begin position="97"/>
        <end position="309"/>
    </location>
</feature>
<keyword evidence="6" id="KW-0975">Bacterial flagellum</keyword>
<organism evidence="9 10">
    <name type="scientific">Sinorhizobium terangae</name>
    <dbReference type="NCBI Taxonomy" id="110322"/>
    <lineage>
        <taxon>Bacteria</taxon>
        <taxon>Pseudomonadati</taxon>
        <taxon>Pseudomonadota</taxon>
        <taxon>Alphaproteobacteria</taxon>
        <taxon>Hyphomicrobiales</taxon>
        <taxon>Rhizobiaceae</taxon>
        <taxon>Sinorhizobium/Ensifer group</taxon>
        <taxon>Sinorhizobium</taxon>
    </lineage>
</organism>
<keyword evidence="5" id="KW-0964">Secreted</keyword>
<comment type="similarity">
    <text evidence="3">Belongs to the flagella basal body rod proteins family.</text>
</comment>
<keyword evidence="9" id="KW-0282">Flagellum</keyword>
<evidence type="ECO:0000256" key="6">
    <source>
        <dbReference type="ARBA" id="ARBA00023143"/>
    </source>
</evidence>
<evidence type="ECO:0000259" key="7">
    <source>
        <dbReference type="Pfam" id="PF06429"/>
    </source>
</evidence>
<proteinExistence type="inferred from homology"/>
<comment type="subcellular location">
    <subcellularLocation>
        <location evidence="1">Bacterial flagellum</location>
    </subcellularLocation>
    <subcellularLocation>
        <location evidence="2">Secreted</location>
    </subcellularLocation>
</comment>
<comment type="caution">
    <text evidence="9">The sequence shown here is derived from an EMBL/GenBank/DDBJ whole genome shotgun (WGS) entry which is preliminary data.</text>
</comment>
<dbReference type="GO" id="GO:0005198">
    <property type="term" value="F:structural molecule activity"/>
    <property type="evidence" value="ECO:0007669"/>
    <property type="project" value="InterPro"/>
</dbReference>
<sequence length="485" mass="50059">MSLSTAITIAQSAFNNTAAQTAIVSKNVANAGNADYSRRMALLGSTPNGAQVVSIYRAQNEALLKQTISSIGQSSGQARLLSGLELLKSSLGGNDYETSPATYLATFRDSLQTFASTPGNPSMAASAVSDAGDLANAISTTANAVQSLRADADKEIAIEVEKLNSLLADFEKANNAVKSATAQGQDASEALDQRDKILKQVSEIIGISTVTRANNDTVIYTADGTVLFETMPRSVTFAPKAAYDATITGNKIYVDGVPVAAGSGANTTAEGKLASLLQLRDDVAPKFQSQLDEIARGLVTLFQEGNPSGVPPMPYAPGLFTWAGGTVPPAGTVVPGLAATLAVNPLAKANPMLLRDGGFNGVVSNPGGAATPDAGYTALLEGFIDAMGKDMAFDPATGLDGSSSILDFATSSIGWLEQLRSTASTASDNKSALLARTQEALSKETGVSIDEELSLLLDLEQSYKASAKLVSTVDAMMAALLEAVR</sequence>
<dbReference type="GO" id="GO:0009424">
    <property type="term" value="C:bacterial-type flagellum hook"/>
    <property type="evidence" value="ECO:0007669"/>
    <property type="project" value="InterPro"/>
</dbReference>
<protein>
    <recommendedName>
        <fullName evidence="4">Flagellar hook-associated protein 1</fullName>
    </recommendedName>
</protein>
<keyword evidence="9" id="KW-0969">Cilium</keyword>
<dbReference type="SUPFAM" id="SSF64518">
    <property type="entry name" value="Phase 1 flagellin"/>
    <property type="match status" value="1"/>
</dbReference>
<evidence type="ECO:0000256" key="2">
    <source>
        <dbReference type="ARBA" id="ARBA00004613"/>
    </source>
</evidence>
<dbReference type="AlphaFoldDB" id="A0A6N7LE39"/>
<dbReference type="GO" id="GO:0044780">
    <property type="term" value="P:bacterial-type flagellum assembly"/>
    <property type="evidence" value="ECO:0007669"/>
    <property type="project" value="InterPro"/>
</dbReference>
<evidence type="ECO:0000256" key="1">
    <source>
        <dbReference type="ARBA" id="ARBA00004365"/>
    </source>
</evidence>
<dbReference type="InterPro" id="IPR010930">
    <property type="entry name" value="Flg_bb/hook_C_dom"/>
</dbReference>
<evidence type="ECO:0000256" key="5">
    <source>
        <dbReference type="ARBA" id="ARBA00022525"/>
    </source>
</evidence>
<keyword evidence="10" id="KW-1185">Reference proteome</keyword>
<dbReference type="PANTHER" id="PTHR30033:SF1">
    <property type="entry name" value="FLAGELLAR HOOK-ASSOCIATED PROTEIN 1"/>
    <property type="match status" value="1"/>
</dbReference>
<reference evidence="9 10" key="1">
    <citation type="journal article" date="2013" name="Genome Biol.">
        <title>Comparative genomics of the core and accessory genomes of 48 Sinorhizobium strains comprising five genospecies.</title>
        <authorList>
            <person name="Sugawara M."/>
            <person name="Epstein B."/>
            <person name="Badgley B.D."/>
            <person name="Unno T."/>
            <person name="Xu L."/>
            <person name="Reese J."/>
            <person name="Gyaneshwar P."/>
            <person name="Denny R."/>
            <person name="Mudge J."/>
            <person name="Bharti A.K."/>
            <person name="Farmer A.D."/>
            <person name="May G.D."/>
            <person name="Woodward J.E."/>
            <person name="Medigue C."/>
            <person name="Vallenet D."/>
            <person name="Lajus A."/>
            <person name="Rouy Z."/>
            <person name="Martinez-Vaz B."/>
            <person name="Tiffin P."/>
            <person name="Young N.D."/>
            <person name="Sadowsky M.J."/>
        </authorList>
    </citation>
    <scope>NUCLEOTIDE SEQUENCE [LARGE SCALE GENOMIC DNA]</scope>
    <source>
        <strain evidence="9 10">USDA4894</strain>
    </source>
</reference>
<dbReference type="InterPro" id="IPR053927">
    <property type="entry name" value="FlgK_helical"/>
</dbReference>
<dbReference type="GO" id="GO:0005576">
    <property type="term" value="C:extracellular region"/>
    <property type="evidence" value="ECO:0007669"/>
    <property type="project" value="UniProtKB-SubCell"/>
</dbReference>
<evidence type="ECO:0000256" key="4">
    <source>
        <dbReference type="ARBA" id="ARBA00016244"/>
    </source>
</evidence>
<dbReference type="Pfam" id="PF06429">
    <property type="entry name" value="Flg_bbr_C"/>
    <property type="match status" value="1"/>
</dbReference>
<dbReference type="RefSeq" id="WP_153438400.1">
    <property type="nucleotide sequence ID" value="NZ_CP121659.1"/>
</dbReference>
<gene>
    <name evidence="9" type="primary">flgK</name>
    <name evidence="9" type="ORF">GHK62_09425</name>
</gene>
<dbReference type="OrthoDB" id="7181295at2"/>
<accession>A0A6N7LE39</accession>
<dbReference type="Pfam" id="PF22638">
    <property type="entry name" value="FlgK_D1"/>
    <property type="match status" value="1"/>
</dbReference>
<dbReference type="EMBL" id="WITC01000036">
    <property type="protein sequence ID" value="MQX14974.1"/>
    <property type="molecule type" value="Genomic_DNA"/>
</dbReference>
<name>A0A6N7LE39_SINTE</name>
<dbReference type="Proteomes" id="UP000439983">
    <property type="component" value="Unassembled WGS sequence"/>
</dbReference>
<dbReference type="InterPro" id="IPR002371">
    <property type="entry name" value="FlgK"/>
</dbReference>